<sequence>MERFNELEFLGNKLCIALLRVDFDADEVYVISNSLREVENGRTFNWTTYTLTGIQNLFSSNPSIRQELTSNALKRAAIEVQMNGQRVIHKELMHTAELSAMYNLNIIFKNEHNKLYAYIAVSRDNDQRLLHSIVKTFVFNSCDYFVKIDVPTDQFVMLAAAQSDTAVPILAGCYTEEMHRYNKIYVAPEDYQYITDIMEVKNMVKILERQKKLVFYSGHFDSKSGVYKRKKLEARYFGNNKNVILLYRTDITQLYNQELQKVQRLEKMLERAYTDALTGLLNHQGMENRAESLLEHLGVIAKRRFSNIATFDSKQDKTSLKTEDTASTVEHSQDDAPIEIPRPISAILPIGSSPSQTPELHPTNLEDIGDYNDSSCALIFIDLDNFKAVNDKFGHPAGDEVLRQTANIIKGELQSYDCAGRMGGDEFEILLTKLNNNEQAIEIAQHILERVEAIYIADGSVQVSCSIGIAYSNEHGHDYRTLVDYADKCVYLAKAQGKGRIITKVNAES</sequence>
<feature type="domain" description="GGDEF" evidence="3">
    <location>
        <begin position="374"/>
        <end position="506"/>
    </location>
</feature>
<name>A0A9D2B0R7_9GAMM</name>
<dbReference type="Pfam" id="PF00990">
    <property type="entry name" value="GGDEF"/>
    <property type="match status" value="1"/>
</dbReference>
<dbReference type="AlphaFoldDB" id="A0A9D2B0R7"/>
<protein>
    <recommendedName>
        <fullName evidence="1">diguanylate cyclase</fullName>
        <ecNumber evidence="1">2.7.7.65</ecNumber>
    </recommendedName>
</protein>
<dbReference type="Gene3D" id="3.30.70.270">
    <property type="match status" value="1"/>
</dbReference>
<dbReference type="InterPro" id="IPR043128">
    <property type="entry name" value="Rev_trsase/Diguanyl_cyclase"/>
</dbReference>
<dbReference type="InterPro" id="IPR050469">
    <property type="entry name" value="Diguanylate_Cyclase"/>
</dbReference>
<evidence type="ECO:0000313" key="5">
    <source>
        <dbReference type="Proteomes" id="UP000886829"/>
    </source>
</evidence>
<gene>
    <name evidence="4" type="ORF">H9850_01935</name>
</gene>
<dbReference type="EMBL" id="DXEV01000036">
    <property type="protein sequence ID" value="HIX56216.1"/>
    <property type="molecule type" value="Genomic_DNA"/>
</dbReference>
<dbReference type="PANTHER" id="PTHR45138">
    <property type="entry name" value="REGULATORY COMPONENTS OF SENSORY TRANSDUCTION SYSTEM"/>
    <property type="match status" value="1"/>
</dbReference>
<evidence type="ECO:0000256" key="1">
    <source>
        <dbReference type="ARBA" id="ARBA00012528"/>
    </source>
</evidence>
<dbReference type="SUPFAM" id="SSF55073">
    <property type="entry name" value="Nucleotide cyclase"/>
    <property type="match status" value="1"/>
</dbReference>
<dbReference type="InterPro" id="IPR029787">
    <property type="entry name" value="Nucleotide_cyclase"/>
</dbReference>
<dbReference type="PROSITE" id="PS50887">
    <property type="entry name" value="GGDEF"/>
    <property type="match status" value="1"/>
</dbReference>
<dbReference type="CDD" id="cd01949">
    <property type="entry name" value="GGDEF"/>
    <property type="match status" value="1"/>
</dbReference>
<dbReference type="Proteomes" id="UP000886829">
    <property type="component" value="Unassembled WGS sequence"/>
</dbReference>
<accession>A0A9D2B0R7</accession>
<reference evidence="4" key="1">
    <citation type="journal article" date="2021" name="PeerJ">
        <title>Extensive microbial diversity within the chicken gut microbiome revealed by metagenomics and culture.</title>
        <authorList>
            <person name="Gilroy R."/>
            <person name="Ravi A."/>
            <person name="Getino M."/>
            <person name="Pursley I."/>
            <person name="Horton D.L."/>
            <person name="Alikhan N.F."/>
            <person name="Baker D."/>
            <person name="Gharbi K."/>
            <person name="Hall N."/>
            <person name="Watson M."/>
            <person name="Adriaenssens E.M."/>
            <person name="Foster-Nyarko E."/>
            <person name="Jarju S."/>
            <person name="Secka A."/>
            <person name="Antonio M."/>
            <person name="Oren A."/>
            <person name="Chaudhuri R.R."/>
            <person name="La Ragione R."/>
            <person name="Hildebrand F."/>
            <person name="Pallen M.J."/>
        </authorList>
    </citation>
    <scope>NUCLEOTIDE SEQUENCE</scope>
    <source>
        <strain evidence="4">USASDec5-558</strain>
    </source>
</reference>
<dbReference type="NCBIfam" id="TIGR00254">
    <property type="entry name" value="GGDEF"/>
    <property type="match status" value="1"/>
</dbReference>
<evidence type="ECO:0000313" key="4">
    <source>
        <dbReference type="EMBL" id="HIX56216.1"/>
    </source>
</evidence>
<dbReference type="GO" id="GO:0052621">
    <property type="term" value="F:diguanylate cyclase activity"/>
    <property type="evidence" value="ECO:0007669"/>
    <property type="project" value="UniProtKB-EC"/>
</dbReference>
<comment type="catalytic activity">
    <reaction evidence="2">
        <text>2 GTP = 3',3'-c-di-GMP + 2 diphosphate</text>
        <dbReference type="Rhea" id="RHEA:24898"/>
        <dbReference type="ChEBI" id="CHEBI:33019"/>
        <dbReference type="ChEBI" id="CHEBI:37565"/>
        <dbReference type="ChEBI" id="CHEBI:58805"/>
        <dbReference type="EC" id="2.7.7.65"/>
    </reaction>
</comment>
<dbReference type="PANTHER" id="PTHR45138:SF9">
    <property type="entry name" value="DIGUANYLATE CYCLASE DGCM-RELATED"/>
    <property type="match status" value="1"/>
</dbReference>
<reference evidence="4" key="2">
    <citation type="submission" date="2021-04" db="EMBL/GenBank/DDBJ databases">
        <authorList>
            <person name="Gilroy R."/>
        </authorList>
    </citation>
    <scope>NUCLEOTIDE SEQUENCE</scope>
    <source>
        <strain evidence="4">USASDec5-558</strain>
    </source>
</reference>
<evidence type="ECO:0000256" key="2">
    <source>
        <dbReference type="ARBA" id="ARBA00034247"/>
    </source>
</evidence>
<proteinExistence type="predicted"/>
<dbReference type="InterPro" id="IPR000160">
    <property type="entry name" value="GGDEF_dom"/>
</dbReference>
<organism evidence="4 5">
    <name type="scientific">Candidatus Anaerobiospirillum pullistercoris</name>
    <dbReference type="NCBI Taxonomy" id="2838452"/>
    <lineage>
        <taxon>Bacteria</taxon>
        <taxon>Pseudomonadati</taxon>
        <taxon>Pseudomonadota</taxon>
        <taxon>Gammaproteobacteria</taxon>
        <taxon>Aeromonadales</taxon>
        <taxon>Succinivibrionaceae</taxon>
        <taxon>Anaerobiospirillum</taxon>
    </lineage>
</organism>
<comment type="caution">
    <text evidence="4">The sequence shown here is derived from an EMBL/GenBank/DDBJ whole genome shotgun (WGS) entry which is preliminary data.</text>
</comment>
<evidence type="ECO:0000259" key="3">
    <source>
        <dbReference type="PROSITE" id="PS50887"/>
    </source>
</evidence>
<dbReference type="EC" id="2.7.7.65" evidence="1"/>
<dbReference type="SMART" id="SM00267">
    <property type="entry name" value="GGDEF"/>
    <property type="match status" value="1"/>
</dbReference>